<reference evidence="1" key="1">
    <citation type="submission" date="2014-11" db="EMBL/GenBank/DDBJ databases">
        <authorList>
            <person name="Amaro Gonzalez C."/>
        </authorList>
    </citation>
    <scope>NUCLEOTIDE SEQUENCE</scope>
</reference>
<evidence type="ECO:0000313" key="1">
    <source>
        <dbReference type="EMBL" id="JAH33704.1"/>
    </source>
</evidence>
<reference evidence="1" key="2">
    <citation type="journal article" date="2015" name="Fish Shellfish Immunol.">
        <title>Early steps in the European eel (Anguilla anguilla)-Vibrio vulnificus interaction in the gills: Role of the RtxA13 toxin.</title>
        <authorList>
            <person name="Callol A."/>
            <person name="Pajuelo D."/>
            <person name="Ebbesson L."/>
            <person name="Teles M."/>
            <person name="MacKenzie S."/>
            <person name="Amaro C."/>
        </authorList>
    </citation>
    <scope>NUCLEOTIDE SEQUENCE</scope>
</reference>
<sequence length="46" mass="5225">MSFRIFVGKNSFGEARHLVSYACVLSIRATHTHTDTHTPIKNLNPR</sequence>
<proteinExistence type="predicted"/>
<accession>A0A0E9RWW9</accession>
<organism evidence="1">
    <name type="scientific">Anguilla anguilla</name>
    <name type="common">European freshwater eel</name>
    <name type="synonym">Muraena anguilla</name>
    <dbReference type="NCBI Taxonomy" id="7936"/>
    <lineage>
        <taxon>Eukaryota</taxon>
        <taxon>Metazoa</taxon>
        <taxon>Chordata</taxon>
        <taxon>Craniata</taxon>
        <taxon>Vertebrata</taxon>
        <taxon>Euteleostomi</taxon>
        <taxon>Actinopterygii</taxon>
        <taxon>Neopterygii</taxon>
        <taxon>Teleostei</taxon>
        <taxon>Anguilliformes</taxon>
        <taxon>Anguillidae</taxon>
        <taxon>Anguilla</taxon>
    </lineage>
</organism>
<dbReference type="EMBL" id="GBXM01074873">
    <property type="protein sequence ID" value="JAH33704.1"/>
    <property type="molecule type" value="Transcribed_RNA"/>
</dbReference>
<dbReference type="AlphaFoldDB" id="A0A0E9RWW9"/>
<protein>
    <submittedName>
        <fullName evidence="1">Uncharacterized protein</fullName>
    </submittedName>
</protein>
<name>A0A0E9RWW9_ANGAN</name>